<evidence type="ECO:0000256" key="4">
    <source>
        <dbReference type="ARBA" id="ARBA00022685"/>
    </source>
</evidence>
<dbReference type="Pfam" id="PF00159">
    <property type="entry name" value="Hormone_3"/>
    <property type="match status" value="1"/>
</dbReference>
<evidence type="ECO:0000256" key="2">
    <source>
        <dbReference type="ARBA" id="ARBA00010022"/>
    </source>
</evidence>
<keyword evidence="4" id="KW-0165">Cleavage on pair of basic residues</keyword>
<keyword evidence="5" id="KW-0527">Neuropeptide</keyword>
<evidence type="ECO:0000256" key="5">
    <source>
        <dbReference type="ARBA" id="ARBA00023320"/>
    </source>
</evidence>
<dbReference type="PROSITE" id="PS50276">
    <property type="entry name" value="PANCREATIC_HORMONE_2"/>
    <property type="match status" value="1"/>
</dbReference>
<evidence type="ECO:0008006" key="10">
    <source>
        <dbReference type="Google" id="ProtNLM"/>
    </source>
</evidence>
<comment type="subcellular location">
    <subcellularLocation>
        <location evidence="1">Secreted</location>
    </subcellularLocation>
</comment>
<evidence type="ECO:0000256" key="7">
    <source>
        <dbReference type="SAM" id="SignalP"/>
    </source>
</evidence>
<keyword evidence="9" id="KW-1185">Reference proteome</keyword>
<feature type="chain" id="PRO_5041675247" description="Neuropeptide Y" evidence="7">
    <location>
        <begin position="31"/>
        <end position="80"/>
    </location>
</feature>
<proteinExistence type="inferred from homology"/>
<name>A0AA88PTM3_9TELE</name>
<reference evidence="8" key="1">
    <citation type="submission" date="2023-08" db="EMBL/GenBank/DDBJ databases">
        <title>Chromosome-level Genome Assembly of mud carp (Cirrhinus molitorella).</title>
        <authorList>
            <person name="Liu H."/>
        </authorList>
    </citation>
    <scope>NUCLEOTIDE SEQUENCE</scope>
    <source>
        <strain evidence="8">Prfri</strain>
        <tissue evidence="8">Muscle</tissue>
    </source>
</reference>
<dbReference type="InterPro" id="IPR001955">
    <property type="entry name" value="Pancreatic_hormone-like"/>
</dbReference>
<sequence length="80" mass="9620">MKECNQRKMHSHQQVFIVIAVMWILTITDAYQDTPDTVITDEDMIKYYSALRQYMKLITRQRYGKRFSPEPVFLSVERDT</sequence>
<dbReference type="GO" id="GO:0007631">
    <property type="term" value="P:feeding behavior"/>
    <property type="evidence" value="ECO:0007669"/>
    <property type="project" value="TreeGrafter"/>
</dbReference>
<feature type="signal peptide" evidence="7">
    <location>
        <begin position="1"/>
        <end position="30"/>
    </location>
</feature>
<accession>A0AA88PTM3</accession>
<dbReference type="PROSITE" id="PS00265">
    <property type="entry name" value="PANCREATIC_HORMONE_1"/>
    <property type="match status" value="1"/>
</dbReference>
<evidence type="ECO:0000313" key="9">
    <source>
        <dbReference type="Proteomes" id="UP001187343"/>
    </source>
</evidence>
<keyword evidence="3" id="KW-0964">Secreted</keyword>
<dbReference type="InterPro" id="IPR020392">
    <property type="entry name" value="Pancreatic_hormone-like_CS"/>
</dbReference>
<dbReference type="GO" id="GO:0031841">
    <property type="term" value="F:neuropeptide Y receptor binding"/>
    <property type="evidence" value="ECO:0007669"/>
    <property type="project" value="TreeGrafter"/>
</dbReference>
<evidence type="ECO:0000256" key="6">
    <source>
        <dbReference type="RuleBase" id="RU000656"/>
    </source>
</evidence>
<protein>
    <recommendedName>
        <fullName evidence="10">Neuropeptide Y</fullName>
    </recommendedName>
</protein>
<dbReference type="SMART" id="SM00309">
    <property type="entry name" value="PAH"/>
    <property type="match status" value="1"/>
</dbReference>
<gene>
    <name evidence="8" type="ORF">Q8A67_008027</name>
</gene>
<evidence type="ECO:0000313" key="8">
    <source>
        <dbReference type="EMBL" id="KAK2903314.1"/>
    </source>
</evidence>
<evidence type="ECO:0000256" key="1">
    <source>
        <dbReference type="ARBA" id="ARBA00004613"/>
    </source>
</evidence>
<dbReference type="GO" id="GO:0005184">
    <property type="term" value="F:neuropeptide hormone activity"/>
    <property type="evidence" value="ECO:0007669"/>
    <property type="project" value="TreeGrafter"/>
</dbReference>
<dbReference type="EMBL" id="JAUYZG010000007">
    <property type="protein sequence ID" value="KAK2903314.1"/>
    <property type="molecule type" value="Genomic_DNA"/>
</dbReference>
<evidence type="ECO:0000256" key="3">
    <source>
        <dbReference type="ARBA" id="ARBA00022525"/>
    </source>
</evidence>
<dbReference type="PANTHER" id="PTHR10533:SF12">
    <property type="match status" value="1"/>
</dbReference>
<dbReference type="Gene3D" id="6.10.250.900">
    <property type="match status" value="1"/>
</dbReference>
<keyword evidence="7" id="KW-0732">Signal</keyword>
<comment type="caution">
    <text evidence="8">The sequence shown here is derived from an EMBL/GenBank/DDBJ whole genome shotgun (WGS) entry which is preliminary data.</text>
</comment>
<dbReference type="GO" id="GO:0007218">
    <property type="term" value="P:neuropeptide signaling pathway"/>
    <property type="evidence" value="ECO:0007669"/>
    <property type="project" value="UniProtKB-KW"/>
</dbReference>
<dbReference type="GO" id="GO:0005615">
    <property type="term" value="C:extracellular space"/>
    <property type="evidence" value="ECO:0007669"/>
    <property type="project" value="TreeGrafter"/>
</dbReference>
<dbReference type="PANTHER" id="PTHR10533">
    <property type="entry name" value="NEUROPEPTIDE Y/PANCREATIC HORMONE/PEPTIDE YY"/>
    <property type="match status" value="1"/>
</dbReference>
<dbReference type="AlphaFoldDB" id="A0AA88PTM3"/>
<comment type="similarity">
    <text evidence="2 6">Belongs to the NPY family.</text>
</comment>
<organism evidence="8 9">
    <name type="scientific">Cirrhinus molitorella</name>
    <name type="common">mud carp</name>
    <dbReference type="NCBI Taxonomy" id="172907"/>
    <lineage>
        <taxon>Eukaryota</taxon>
        <taxon>Metazoa</taxon>
        <taxon>Chordata</taxon>
        <taxon>Craniata</taxon>
        <taxon>Vertebrata</taxon>
        <taxon>Euteleostomi</taxon>
        <taxon>Actinopterygii</taxon>
        <taxon>Neopterygii</taxon>
        <taxon>Teleostei</taxon>
        <taxon>Ostariophysi</taxon>
        <taxon>Cypriniformes</taxon>
        <taxon>Cyprinidae</taxon>
        <taxon>Labeoninae</taxon>
        <taxon>Labeonini</taxon>
        <taxon>Cirrhinus</taxon>
    </lineage>
</organism>
<dbReference type="Proteomes" id="UP001187343">
    <property type="component" value="Unassembled WGS sequence"/>
</dbReference>